<evidence type="ECO:0000313" key="6">
    <source>
        <dbReference type="Proteomes" id="UP000197424"/>
    </source>
</evidence>
<dbReference type="PANTHER" id="PTHR30249:SF0">
    <property type="entry name" value="PLASTIDAL GLYCOLATE_GLYCERATE TRANSLOCATOR 1, CHLOROPLASTIC"/>
    <property type="match status" value="1"/>
</dbReference>
<comment type="subcellular location">
    <subcellularLocation>
        <location evidence="1">Membrane</location>
        <topology evidence="1">Multi-pass membrane protein</topology>
    </subcellularLocation>
</comment>
<evidence type="ECO:0000256" key="3">
    <source>
        <dbReference type="ARBA" id="ARBA00022989"/>
    </source>
</evidence>
<keyword evidence="3" id="KW-1133">Transmembrane helix</keyword>
<protein>
    <submittedName>
        <fullName evidence="5">LrgB family protein</fullName>
    </submittedName>
</protein>
<keyword evidence="2" id="KW-0812">Transmembrane</keyword>
<proteinExistence type="predicted"/>
<dbReference type="AlphaFoldDB" id="A0A248LJV7"/>
<dbReference type="InterPro" id="IPR007300">
    <property type="entry name" value="CidB/LrgB"/>
</dbReference>
<dbReference type="PANTHER" id="PTHR30249">
    <property type="entry name" value="PUTATIVE SEROTONIN TRANSPORTER"/>
    <property type="match status" value="1"/>
</dbReference>
<dbReference type="OrthoDB" id="9811701at2"/>
<organism evidence="5 6">
    <name type="scientific">Laribacter hongkongensis</name>
    <dbReference type="NCBI Taxonomy" id="168471"/>
    <lineage>
        <taxon>Bacteria</taxon>
        <taxon>Pseudomonadati</taxon>
        <taxon>Pseudomonadota</taxon>
        <taxon>Betaproteobacteria</taxon>
        <taxon>Neisseriales</taxon>
        <taxon>Aquaspirillaceae</taxon>
        <taxon>Laribacter</taxon>
    </lineage>
</organism>
<evidence type="ECO:0000313" key="5">
    <source>
        <dbReference type="EMBL" id="ASJ24646.1"/>
    </source>
</evidence>
<evidence type="ECO:0000256" key="1">
    <source>
        <dbReference type="ARBA" id="ARBA00004141"/>
    </source>
</evidence>
<dbReference type="Pfam" id="PF04172">
    <property type="entry name" value="LrgB"/>
    <property type="match status" value="1"/>
</dbReference>
<gene>
    <name evidence="5" type="ORF">LHGZ1_1815</name>
</gene>
<name>A0A248LJV7_9NEIS</name>
<sequence length="238" mass="24468">MTIQVWQGLTQTPLFGVALTLAAHQLAMQVFIRGKRHPLLNPVLIAMALVIATLVLTDTRFEDYFRGAGFIQWLLGPATVAMAVPLYLCLPTLRRMAWPVLAGLMAGVLTATVTAWAIAASLGAGPLTLLSLGPKTVSTPIAMGISEAIGGLPSLSAAIVIVTGIVGAMLGPTMLRRLGIQDPGLQGLALGVAAHGIGAARAFQMSPETGAFAGLGMALAGLPTAVFVPVFMTAVGLH</sequence>
<dbReference type="Proteomes" id="UP000197424">
    <property type="component" value="Chromosome"/>
</dbReference>
<keyword evidence="4" id="KW-0472">Membrane</keyword>
<accession>A0A248LJV7</accession>
<dbReference type="GO" id="GO:0016020">
    <property type="term" value="C:membrane"/>
    <property type="evidence" value="ECO:0007669"/>
    <property type="project" value="UniProtKB-SubCell"/>
</dbReference>
<dbReference type="EMBL" id="CP022115">
    <property type="protein sequence ID" value="ASJ24646.1"/>
    <property type="molecule type" value="Genomic_DNA"/>
</dbReference>
<reference evidence="6" key="1">
    <citation type="submission" date="2017-06" db="EMBL/GenBank/DDBJ databases">
        <title>Whole genome sequence of Laribacter hongkongensis LHGZ1.</title>
        <authorList>
            <person name="Chen D."/>
            <person name="Wu H."/>
            <person name="Chen J."/>
        </authorList>
    </citation>
    <scope>NUCLEOTIDE SEQUENCE [LARGE SCALE GENOMIC DNA]</scope>
    <source>
        <strain evidence="6">LHGZ1</strain>
    </source>
</reference>
<dbReference type="RefSeq" id="WP_088860849.1">
    <property type="nucleotide sequence ID" value="NZ_CP022115.1"/>
</dbReference>
<evidence type="ECO:0000256" key="2">
    <source>
        <dbReference type="ARBA" id="ARBA00022692"/>
    </source>
</evidence>
<evidence type="ECO:0000256" key="4">
    <source>
        <dbReference type="ARBA" id="ARBA00023136"/>
    </source>
</evidence>